<dbReference type="GO" id="GO:0003681">
    <property type="term" value="F:bent DNA binding"/>
    <property type="evidence" value="ECO:0007669"/>
    <property type="project" value="TreeGrafter"/>
</dbReference>
<accession>A0A1E7YXT1</accession>
<proteinExistence type="inferred from homology"/>
<dbReference type="GO" id="GO:0001217">
    <property type="term" value="F:DNA-binding transcription repressor activity"/>
    <property type="evidence" value="ECO:0007669"/>
    <property type="project" value="TreeGrafter"/>
</dbReference>
<dbReference type="RefSeq" id="WP_070135454.1">
    <property type="nucleotide sequence ID" value="NZ_MAYS01000415.1"/>
</dbReference>
<dbReference type="OrthoDB" id="6088948at2"/>
<comment type="similarity">
    <text evidence="2">Belongs to the histone-like protein H-NS family.</text>
</comment>
<evidence type="ECO:0000256" key="2">
    <source>
        <dbReference type="ARBA" id="ARBA00010610"/>
    </source>
</evidence>
<reference evidence="6 7" key="1">
    <citation type="submission" date="2016-07" db="EMBL/GenBank/DDBJ databases">
        <authorList>
            <person name="Yuval B."/>
        </authorList>
    </citation>
    <scope>NUCLEOTIDE SEQUENCE [LARGE SCALE GENOMIC DNA]</scope>
    <source>
        <strain evidence="6 7">IL</strain>
    </source>
</reference>
<gene>
    <name evidence="6" type="ORF">BBW68_13060</name>
</gene>
<dbReference type="SMART" id="SM00528">
    <property type="entry name" value="HNS"/>
    <property type="match status" value="1"/>
</dbReference>
<dbReference type="GO" id="GO:0032993">
    <property type="term" value="C:protein-DNA complex"/>
    <property type="evidence" value="ECO:0007669"/>
    <property type="project" value="TreeGrafter"/>
</dbReference>
<name>A0A1E7YXT1_9GAMM</name>
<dbReference type="InterPro" id="IPR027454">
    <property type="entry name" value="Histone_HNS_N"/>
</dbReference>
<dbReference type="InterPro" id="IPR037150">
    <property type="entry name" value="H-NS_C_dom_sf"/>
</dbReference>
<evidence type="ECO:0000313" key="7">
    <source>
        <dbReference type="Proteomes" id="UP000243534"/>
    </source>
</evidence>
<evidence type="ECO:0000256" key="3">
    <source>
        <dbReference type="ARBA" id="ARBA00022490"/>
    </source>
</evidence>
<dbReference type="PANTHER" id="PTHR38097:SF2">
    <property type="entry name" value="DNA-BINDING PROTEIN STPA"/>
    <property type="match status" value="1"/>
</dbReference>
<dbReference type="PIRSF" id="PIRSF002096">
    <property type="entry name" value="HnS"/>
    <property type="match status" value="1"/>
</dbReference>
<dbReference type="Pfam" id="PF22470">
    <property type="entry name" value="Histone_HNS_N"/>
    <property type="match status" value="1"/>
</dbReference>
<dbReference type="PANTHER" id="PTHR38097">
    <property type="match status" value="1"/>
</dbReference>
<keyword evidence="4" id="KW-0238">DNA-binding</keyword>
<dbReference type="Gene3D" id="1.10.287.1050">
    <property type="entry name" value="H-NS histone-like proteins"/>
    <property type="match status" value="1"/>
</dbReference>
<evidence type="ECO:0000313" key="6">
    <source>
        <dbReference type="EMBL" id="OFC61346.1"/>
    </source>
</evidence>
<dbReference type="Pfam" id="PF00816">
    <property type="entry name" value="Histone_HNS"/>
    <property type="match status" value="1"/>
</dbReference>
<dbReference type="InterPro" id="IPR027444">
    <property type="entry name" value="H-NS_C_dom"/>
</dbReference>
<evidence type="ECO:0000259" key="5">
    <source>
        <dbReference type="SMART" id="SM00528"/>
    </source>
</evidence>
<evidence type="ECO:0000256" key="4">
    <source>
        <dbReference type="ARBA" id="ARBA00023125"/>
    </source>
</evidence>
<dbReference type="GO" id="GO:0005829">
    <property type="term" value="C:cytosol"/>
    <property type="evidence" value="ECO:0007669"/>
    <property type="project" value="TreeGrafter"/>
</dbReference>
<dbReference type="GO" id="GO:0030527">
    <property type="term" value="F:structural constituent of chromatin"/>
    <property type="evidence" value="ECO:0007669"/>
    <property type="project" value="InterPro"/>
</dbReference>
<dbReference type="SUPFAM" id="SSF81273">
    <property type="entry name" value="H-NS histone-like proteins"/>
    <property type="match status" value="2"/>
</dbReference>
<dbReference type="GO" id="GO:0009295">
    <property type="term" value="C:nucleoid"/>
    <property type="evidence" value="ECO:0007669"/>
    <property type="project" value="UniProtKB-SubCell"/>
</dbReference>
<feature type="domain" description="DNA-binding protein H-NS-like C-terminal" evidence="5">
    <location>
        <begin position="86"/>
        <end position="132"/>
    </location>
</feature>
<dbReference type="InterPro" id="IPR054180">
    <property type="entry name" value="H-NS-like_N"/>
</dbReference>
<comment type="caution">
    <text evidence="6">The sequence shown here is derived from an EMBL/GenBank/DDBJ whole genome shotgun (WGS) entry which is preliminary data.</text>
</comment>
<dbReference type="AlphaFoldDB" id="A0A1E7YXT1"/>
<comment type="subcellular location">
    <subcellularLocation>
        <location evidence="1">Cytoplasm</location>
        <location evidence="1">Nucleoid</location>
    </subcellularLocation>
</comment>
<organism evidence="6 7">
    <name type="scientific">Candidatus Erwinia dacicola</name>
    <dbReference type="NCBI Taxonomy" id="252393"/>
    <lineage>
        <taxon>Bacteria</taxon>
        <taxon>Pseudomonadati</taxon>
        <taxon>Pseudomonadota</taxon>
        <taxon>Gammaproteobacteria</taxon>
        <taxon>Enterobacterales</taxon>
        <taxon>Erwiniaceae</taxon>
        <taxon>Erwinia</taxon>
    </lineage>
</organism>
<dbReference type="GO" id="GO:0000976">
    <property type="term" value="F:transcription cis-regulatory region binding"/>
    <property type="evidence" value="ECO:0007669"/>
    <property type="project" value="TreeGrafter"/>
</dbReference>
<dbReference type="EMBL" id="MAYS01000415">
    <property type="protein sequence ID" value="OFC61346.1"/>
    <property type="molecule type" value="Genomic_DNA"/>
</dbReference>
<dbReference type="GO" id="GO:0003680">
    <property type="term" value="F:minor groove of adenine-thymine-rich DNA binding"/>
    <property type="evidence" value="ECO:0007669"/>
    <property type="project" value="TreeGrafter"/>
</dbReference>
<dbReference type="Proteomes" id="UP000243534">
    <property type="component" value="Unassembled WGS sequence"/>
</dbReference>
<evidence type="ECO:0000256" key="1">
    <source>
        <dbReference type="ARBA" id="ARBA00004453"/>
    </source>
</evidence>
<dbReference type="Gene3D" id="4.10.430.10">
    <property type="entry name" value="Histone-like protein H-NS, C-terminal domain"/>
    <property type="match status" value="1"/>
</dbReference>
<protein>
    <recommendedName>
        <fullName evidence="5">DNA-binding protein H-NS-like C-terminal domain-containing protein</fullName>
    </recommendedName>
</protein>
<keyword evidence="3" id="KW-0963">Cytoplasm</keyword>
<dbReference type="InterPro" id="IPR001801">
    <property type="entry name" value="Histone_HNS"/>
</dbReference>
<dbReference type="GO" id="GO:0046983">
    <property type="term" value="F:protein dimerization activity"/>
    <property type="evidence" value="ECO:0007669"/>
    <property type="project" value="InterPro"/>
</dbReference>
<sequence>MSDIKYQDVYTYLSSGRNMNQFIKRCDYALLTDLQNKLEVHISEWEAQQEKEQETIQLRDEKRRELLALIVSEGFSPEELITTATIKTKSRRRMKYQYREGDAIKKWSGVGRVPRSIQERLNSGATLDDFLIAEEIKNENQNKTPHN</sequence>